<sequence length="406" mass="41941">MTMRRQVRRAIASVAVIALLLFGVPLAVVLDRLITSQALTTLQRDATRGVAAVPDNVLEAGVPVRVPGGSHGVRIAVYDASGGLVAGSGPARSALAAQVADGREHDGRDGDALGVVVPVLSDTTVAGSVRAAVPLAGLRAETYRVWALLAALALLVMGIAVLLARRSAIRISGPFEQLTAAARQLGDGGPIDLPRWGIAEADAAGDALRESAREVEALLEQERDFVRHASHQLRTPLAGVLLALERPVADISAALGRAHDLEVTISDLLALRSRAGGSCDPGAIAAEAAQRWTTPDRPVTVRRDDTGPVAMNAPALRQSLDVLLDNAVRHGAGPITVTVEPYGEAVLIEVCDQGPGLSADALPRTGLQLVSALAGRAGGSVLIRRRAPGPRIALMLPPAGQSASNL</sequence>
<dbReference type="InterPro" id="IPR036890">
    <property type="entry name" value="HATPase_C_sf"/>
</dbReference>
<keyword evidence="5" id="KW-0808">Transferase</keyword>
<evidence type="ECO:0000256" key="7">
    <source>
        <dbReference type="ARBA" id="ARBA00022777"/>
    </source>
</evidence>
<reference evidence="11 12" key="1">
    <citation type="submission" date="2021-01" db="EMBL/GenBank/DDBJ databases">
        <title>Actinoplanes sp. nov. LDG1-01 isolated from lichen.</title>
        <authorList>
            <person name="Saeng-In P."/>
            <person name="Phongsopitanun W."/>
            <person name="Kanchanasin P."/>
            <person name="Yuki M."/>
            <person name="Kudo T."/>
            <person name="Ohkuma M."/>
            <person name="Tanasupawat S."/>
        </authorList>
    </citation>
    <scope>NUCLEOTIDE SEQUENCE [LARGE SCALE GENOMIC DNA]</scope>
    <source>
        <strain evidence="11 12">LDG1-01</strain>
    </source>
</reference>
<dbReference type="Gene3D" id="3.30.565.10">
    <property type="entry name" value="Histidine kinase-like ATPase, C-terminal domain"/>
    <property type="match status" value="1"/>
</dbReference>
<protein>
    <recommendedName>
        <fullName evidence="3">histidine kinase</fullName>
        <ecNumber evidence="3">2.7.13.3</ecNumber>
    </recommendedName>
</protein>
<dbReference type="SMART" id="SM00388">
    <property type="entry name" value="HisKA"/>
    <property type="match status" value="1"/>
</dbReference>
<evidence type="ECO:0000256" key="6">
    <source>
        <dbReference type="ARBA" id="ARBA00022692"/>
    </source>
</evidence>
<dbReference type="SMART" id="SM00387">
    <property type="entry name" value="HATPase_c"/>
    <property type="match status" value="1"/>
</dbReference>
<dbReference type="RefSeq" id="WP_202996906.1">
    <property type="nucleotide sequence ID" value="NZ_JAENHO010000013.1"/>
</dbReference>
<organism evidence="11 12">
    <name type="scientific">Paractinoplanes lichenicola</name>
    <dbReference type="NCBI Taxonomy" id="2802976"/>
    <lineage>
        <taxon>Bacteria</taxon>
        <taxon>Bacillati</taxon>
        <taxon>Actinomycetota</taxon>
        <taxon>Actinomycetes</taxon>
        <taxon>Micromonosporales</taxon>
        <taxon>Micromonosporaceae</taxon>
        <taxon>Paractinoplanes</taxon>
    </lineage>
</organism>
<dbReference type="EMBL" id="JAENHO010000013">
    <property type="protein sequence ID" value="MBL7260205.1"/>
    <property type="molecule type" value="Genomic_DNA"/>
</dbReference>
<gene>
    <name evidence="11" type="ORF">JKJ07_38490</name>
</gene>
<dbReference type="CDD" id="cd00082">
    <property type="entry name" value="HisKA"/>
    <property type="match status" value="1"/>
</dbReference>
<dbReference type="PROSITE" id="PS50109">
    <property type="entry name" value="HIS_KIN"/>
    <property type="match status" value="1"/>
</dbReference>
<dbReference type="InterPro" id="IPR036097">
    <property type="entry name" value="HisK_dim/P_sf"/>
</dbReference>
<comment type="subcellular location">
    <subcellularLocation>
        <location evidence="2">Cell membrane</location>
    </subcellularLocation>
</comment>
<dbReference type="Proteomes" id="UP000598996">
    <property type="component" value="Unassembled WGS sequence"/>
</dbReference>
<feature type="transmembrane region" description="Helical" evidence="9">
    <location>
        <begin position="145"/>
        <end position="164"/>
    </location>
</feature>
<feature type="domain" description="Histidine kinase" evidence="10">
    <location>
        <begin position="228"/>
        <end position="400"/>
    </location>
</feature>
<dbReference type="PANTHER" id="PTHR45436:SF5">
    <property type="entry name" value="SENSOR HISTIDINE KINASE TRCS"/>
    <property type="match status" value="1"/>
</dbReference>
<dbReference type="SUPFAM" id="SSF55874">
    <property type="entry name" value="ATPase domain of HSP90 chaperone/DNA topoisomerase II/histidine kinase"/>
    <property type="match status" value="1"/>
</dbReference>
<evidence type="ECO:0000256" key="8">
    <source>
        <dbReference type="ARBA" id="ARBA00022989"/>
    </source>
</evidence>
<dbReference type="EC" id="2.7.13.3" evidence="3"/>
<keyword evidence="8 9" id="KW-1133">Transmembrane helix</keyword>
<keyword evidence="12" id="KW-1185">Reference proteome</keyword>
<evidence type="ECO:0000256" key="5">
    <source>
        <dbReference type="ARBA" id="ARBA00022679"/>
    </source>
</evidence>
<evidence type="ECO:0000256" key="9">
    <source>
        <dbReference type="SAM" id="Phobius"/>
    </source>
</evidence>
<evidence type="ECO:0000256" key="4">
    <source>
        <dbReference type="ARBA" id="ARBA00022553"/>
    </source>
</evidence>
<evidence type="ECO:0000256" key="1">
    <source>
        <dbReference type="ARBA" id="ARBA00000085"/>
    </source>
</evidence>
<evidence type="ECO:0000259" key="10">
    <source>
        <dbReference type="PROSITE" id="PS50109"/>
    </source>
</evidence>
<dbReference type="InterPro" id="IPR003594">
    <property type="entry name" value="HATPase_dom"/>
</dbReference>
<accession>A0ABS1W0E3</accession>
<dbReference type="InterPro" id="IPR003661">
    <property type="entry name" value="HisK_dim/P_dom"/>
</dbReference>
<keyword evidence="4" id="KW-0597">Phosphoprotein</keyword>
<evidence type="ECO:0000313" key="12">
    <source>
        <dbReference type="Proteomes" id="UP000598996"/>
    </source>
</evidence>
<dbReference type="SUPFAM" id="SSF47384">
    <property type="entry name" value="Homodimeric domain of signal transducing histidine kinase"/>
    <property type="match status" value="1"/>
</dbReference>
<proteinExistence type="predicted"/>
<dbReference type="Gene3D" id="1.10.287.130">
    <property type="match status" value="1"/>
</dbReference>
<keyword evidence="9" id="KW-0472">Membrane</keyword>
<evidence type="ECO:0000256" key="2">
    <source>
        <dbReference type="ARBA" id="ARBA00004236"/>
    </source>
</evidence>
<dbReference type="InterPro" id="IPR005467">
    <property type="entry name" value="His_kinase_dom"/>
</dbReference>
<keyword evidence="7 11" id="KW-0418">Kinase</keyword>
<dbReference type="PANTHER" id="PTHR45436">
    <property type="entry name" value="SENSOR HISTIDINE KINASE YKOH"/>
    <property type="match status" value="1"/>
</dbReference>
<comment type="catalytic activity">
    <reaction evidence="1">
        <text>ATP + protein L-histidine = ADP + protein N-phospho-L-histidine.</text>
        <dbReference type="EC" id="2.7.13.3"/>
    </reaction>
</comment>
<name>A0ABS1W0E3_9ACTN</name>
<dbReference type="InterPro" id="IPR050428">
    <property type="entry name" value="TCS_sensor_his_kinase"/>
</dbReference>
<evidence type="ECO:0000313" key="11">
    <source>
        <dbReference type="EMBL" id="MBL7260205.1"/>
    </source>
</evidence>
<keyword evidence="6 9" id="KW-0812">Transmembrane</keyword>
<dbReference type="GO" id="GO:0016301">
    <property type="term" value="F:kinase activity"/>
    <property type="evidence" value="ECO:0007669"/>
    <property type="project" value="UniProtKB-KW"/>
</dbReference>
<evidence type="ECO:0000256" key="3">
    <source>
        <dbReference type="ARBA" id="ARBA00012438"/>
    </source>
</evidence>
<dbReference type="Pfam" id="PF02518">
    <property type="entry name" value="HATPase_c"/>
    <property type="match status" value="1"/>
</dbReference>
<comment type="caution">
    <text evidence="11">The sequence shown here is derived from an EMBL/GenBank/DDBJ whole genome shotgun (WGS) entry which is preliminary data.</text>
</comment>